<sequence length="529" mass="55337">MLALGLGVANEGALKACGAPPAERAPALAYLRLAEELAGGGRGGAAAEEVRQARDALAFCVEEEREVELWRQRAEMLRAKGVGAGAGAKVAAKAKAKAPSGSGAAAVAALRLPLAARAFIDRVARRLAASPTVARAWELWSRVAGNAVWRAVAAGATTAALRVGGVLRRLRGSDDAAAANPNPNAAGAETIADVLRREAAPVEVVEVAPGRYADMAAAVEAKCFGEGRPLIVRAAGPGADAATEGYRRALLGAVEGALLGGAAGGAAGDETVRVSFSPKGRFDGPEDAAALGLDFDGEVLVRPAAESMSLGTFVRLVAHAQECAVQGAPCELPAGMYIEYLALHQYLTASLGGGGPAFAVEAPMMVSNFWMAGNPTVSPLHYDEYDNVLHQVLGEKDVFIFPPAALPELAYHPRYRATYKYVFPDAFEVAEVGEHPVLFGSSLRLDRSARGGAGDAEARRLLALQPQVAALRPGDMLCMPAFYHHEVHSRPEEVSFGAGEARLSLNAALNNWFHTDAVFEEEQRLFGYA</sequence>
<dbReference type="Pfam" id="PF13621">
    <property type="entry name" value="Cupin_8"/>
    <property type="match status" value="1"/>
</dbReference>
<feature type="domain" description="JmjC" evidence="1">
    <location>
        <begin position="321"/>
        <end position="529"/>
    </location>
</feature>
<dbReference type="InterPro" id="IPR041667">
    <property type="entry name" value="Cupin_8"/>
</dbReference>
<dbReference type="SUPFAM" id="SSF51197">
    <property type="entry name" value="Clavaminate synthase-like"/>
    <property type="match status" value="1"/>
</dbReference>
<dbReference type="EMBL" id="HBGJ01038541">
    <property type="protein sequence ID" value="CAD9265864.1"/>
    <property type="molecule type" value="Transcribed_RNA"/>
</dbReference>
<dbReference type="PANTHER" id="PTHR12461:SF105">
    <property type="entry name" value="HYPOXIA-INDUCIBLE FACTOR 1-ALPHA INHIBITOR"/>
    <property type="match status" value="1"/>
</dbReference>
<gene>
    <name evidence="2" type="ORF">PPAR1163_LOCUS24287</name>
</gene>
<protein>
    <recommendedName>
        <fullName evidence="1">JmjC domain-containing protein</fullName>
    </recommendedName>
</protein>
<dbReference type="InterPro" id="IPR014710">
    <property type="entry name" value="RmlC-like_jellyroll"/>
</dbReference>
<organism evidence="2">
    <name type="scientific">Phaeomonas parva</name>
    <dbReference type="NCBI Taxonomy" id="124430"/>
    <lineage>
        <taxon>Eukaryota</taxon>
        <taxon>Sar</taxon>
        <taxon>Stramenopiles</taxon>
        <taxon>Ochrophyta</taxon>
        <taxon>Pinguiophyceae</taxon>
        <taxon>Pinguiochrysidales</taxon>
        <taxon>Pinguiochrysidaceae</taxon>
        <taxon>Phaeomonas</taxon>
    </lineage>
</organism>
<proteinExistence type="predicted"/>
<reference evidence="2" key="1">
    <citation type="submission" date="2021-01" db="EMBL/GenBank/DDBJ databases">
        <authorList>
            <person name="Corre E."/>
            <person name="Pelletier E."/>
            <person name="Niang G."/>
            <person name="Scheremetjew M."/>
            <person name="Finn R."/>
            <person name="Kale V."/>
            <person name="Holt S."/>
            <person name="Cochrane G."/>
            <person name="Meng A."/>
            <person name="Brown T."/>
            <person name="Cohen L."/>
        </authorList>
    </citation>
    <scope>NUCLEOTIDE SEQUENCE</scope>
    <source>
        <strain evidence="2">CCMP2877</strain>
    </source>
</reference>
<dbReference type="PROSITE" id="PS51184">
    <property type="entry name" value="JMJC"/>
    <property type="match status" value="1"/>
</dbReference>
<dbReference type="PANTHER" id="PTHR12461">
    <property type="entry name" value="HYPOXIA-INDUCIBLE FACTOR 1 ALPHA INHIBITOR-RELATED"/>
    <property type="match status" value="1"/>
</dbReference>
<dbReference type="InterPro" id="IPR003347">
    <property type="entry name" value="JmjC_dom"/>
</dbReference>
<name>A0A7S1UF00_9STRA</name>
<evidence type="ECO:0000313" key="2">
    <source>
        <dbReference type="EMBL" id="CAD9265864.1"/>
    </source>
</evidence>
<accession>A0A7S1UF00</accession>
<evidence type="ECO:0000259" key="1">
    <source>
        <dbReference type="PROSITE" id="PS51184"/>
    </source>
</evidence>
<dbReference type="AlphaFoldDB" id="A0A7S1UF00"/>
<dbReference type="Gene3D" id="2.60.120.10">
    <property type="entry name" value="Jelly Rolls"/>
    <property type="match status" value="1"/>
</dbReference>